<gene>
    <name evidence="1" type="ORF">SAMN04489711_1329</name>
</gene>
<dbReference type="STRING" id="1177982.SAMN04489711_1329"/>
<name>A0A1I2HTC3_9BURK</name>
<proteinExistence type="predicted"/>
<keyword evidence="2" id="KW-1185">Reference proteome</keyword>
<protein>
    <submittedName>
        <fullName evidence="1">Uncharacterized protein</fullName>
    </submittedName>
</protein>
<sequence>MEPDQINLWRVHADLGRARALALEGQPSGAAAVLRESLEYLEADVKTAGPEAQRIEQIAEGLESGAIGTFVAAHAALQVQDDLLAKVPDFRVVLLDETSGWNPAIQAHAKSVFSAYLYDAKRPVHLAEITPSFELHYLFSTAENPELPDDIEEAITTVGGPEGGAVYMHARVVQAQPWDRRYVCTEPNFPDSETYDELVASEVERYRSNVPMQLPSPLGAAEALRFAEILIQRGELPEVLDMVNKMPVEQQDIVYAWGGGSRDSDSMLNGLAALADSRKAEPPDLRAARNDKANRFYDELLAQHETLGVLTETLGSRALADSMYLMACMSKGEQYDVHPGSQIVKVVSALPSAEEWLESAVFHNQNGDVVPRNEFAAERPRKIDASSPAP</sequence>
<dbReference type="EMBL" id="FONX01000032">
    <property type="protein sequence ID" value="SFF32972.1"/>
    <property type="molecule type" value="Genomic_DNA"/>
</dbReference>
<organism evidence="1 2">
    <name type="scientific">Paracidovorax wautersii</name>
    <dbReference type="NCBI Taxonomy" id="1177982"/>
    <lineage>
        <taxon>Bacteria</taxon>
        <taxon>Pseudomonadati</taxon>
        <taxon>Pseudomonadota</taxon>
        <taxon>Betaproteobacteria</taxon>
        <taxon>Burkholderiales</taxon>
        <taxon>Comamonadaceae</taxon>
        <taxon>Paracidovorax</taxon>
    </lineage>
</organism>
<dbReference type="RefSeq" id="WP_092942640.1">
    <property type="nucleotide sequence ID" value="NZ_FONX01000032.1"/>
</dbReference>
<dbReference type="AlphaFoldDB" id="A0A1I2HTC3"/>
<evidence type="ECO:0000313" key="2">
    <source>
        <dbReference type="Proteomes" id="UP000199119"/>
    </source>
</evidence>
<dbReference type="OrthoDB" id="9035758at2"/>
<evidence type="ECO:0000313" key="1">
    <source>
        <dbReference type="EMBL" id="SFF32972.1"/>
    </source>
</evidence>
<accession>A0A1I2HTC3</accession>
<reference evidence="2" key="1">
    <citation type="submission" date="2016-10" db="EMBL/GenBank/DDBJ databases">
        <authorList>
            <person name="Varghese N."/>
            <person name="Submissions S."/>
        </authorList>
    </citation>
    <scope>NUCLEOTIDE SEQUENCE [LARGE SCALE GENOMIC DNA]</scope>
    <source>
        <strain evidence="2">DSM 27981</strain>
    </source>
</reference>
<dbReference type="Proteomes" id="UP000199119">
    <property type="component" value="Unassembled WGS sequence"/>
</dbReference>